<reference evidence="3" key="1">
    <citation type="submission" date="2003-08" db="EMBL/GenBank/DDBJ databases">
        <authorList>
            <person name="Birren B."/>
            <person name="Nusbaum C."/>
            <person name="Abebe A."/>
            <person name="Abouelleil A."/>
            <person name="Adekoya E."/>
            <person name="Ait-zahra M."/>
            <person name="Allen N."/>
            <person name="Allen T."/>
            <person name="An P."/>
            <person name="Anderson M."/>
            <person name="Anderson S."/>
            <person name="Arachchi H."/>
            <person name="Armbruster J."/>
            <person name="Bachantsang P."/>
            <person name="Baldwin J."/>
            <person name="Barry A."/>
            <person name="Bayul T."/>
            <person name="Blitshsteyn B."/>
            <person name="Bloom T."/>
            <person name="Blye J."/>
            <person name="Boguslavskiy L."/>
            <person name="Borowsky M."/>
            <person name="Boukhgalter B."/>
            <person name="Brunache A."/>
            <person name="Butler J."/>
            <person name="Calixte N."/>
            <person name="Calvo S."/>
            <person name="Camarata J."/>
            <person name="Campo K."/>
            <person name="Chang J."/>
            <person name="Cheshatsang Y."/>
            <person name="Citroen M."/>
            <person name="Collymore A."/>
            <person name="Considine T."/>
            <person name="Cook A."/>
            <person name="Cooke P."/>
            <person name="Corum B."/>
            <person name="Cuomo C."/>
            <person name="David R."/>
            <person name="Dawoe T."/>
            <person name="Degray S."/>
            <person name="Dodge S."/>
            <person name="Dooley K."/>
            <person name="Dorje P."/>
            <person name="Dorjee K."/>
            <person name="Dorris L."/>
            <person name="Duffey N."/>
            <person name="Dupes A."/>
            <person name="Elkins T."/>
            <person name="Engels R."/>
            <person name="Erickson J."/>
            <person name="Farina A."/>
            <person name="Faro S."/>
            <person name="Ferreira P."/>
            <person name="Fischer H."/>
            <person name="Fitzgerald M."/>
            <person name="Foley K."/>
            <person name="Gage D."/>
            <person name="Galagan J."/>
            <person name="Gearin G."/>
            <person name="Gnerre S."/>
            <person name="Gnirke A."/>
            <person name="Goyette A."/>
            <person name="Graham J."/>
            <person name="Grandbois E."/>
            <person name="Gyaltsen K."/>
            <person name="Hafez N."/>
            <person name="Hagopian D."/>
            <person name="Hagos B."/>
            <person name="Hall J."/>
            <person name="Hatcher B."/>
            <person name="Heller A."/>
            <person name="Higgins H."/>
            <person name="Honan T."/>
            <person name="Horn A."/>
            <person name="Houde N."/>
            <person name="Hughes L."/>
            <person name="Hulme W."/>
            <person name="Husby E."/>
            <person name="Iliev I."/>
            <person name="Jaffe D."/>
            <person name="Jones C."/>
            <person name="Kamal M."/>
            <person name="Kamat A."/>
            <person name="Kamvysselis M."/>
            <person name="Karlsson E."/>
            <person name="Kells C."/>
            <person name="Kieu A."/>
            <person name="Kisner P."/>
            <person name="Kodira C."/>
            <person name="Kulbokas E."/>
            <person name="Labutti K."/>
            <person name="Lama D."/>
            <person name="Landers T."/>
            <person name="Leger J."/>
            <person name="Levine S."/>
            <person name="Lewis D."/>
            <person name="Lewis T."/>
            <person name="Lindblad-toh K."/>
            <person name="Liu X."/>
            <person name="Lokyitsang T."/>
            <person name="Lokyitsang Y."/>
            <person name="Lucien O."/>
            <person name="Lui A."/>
            <person name="Ma L.J."/>
            <person name="Mabbitt R."/>
            <person name="Macdonald J."/>
            <person name="Maclean C."/>
            <person name="Major J."/>
            <person name="Manning J."/>
            <person name="Marabella R."/>
            <person name="Maru K."/>
            <person name="Matthews C."/>
            <person name="Mauceli E."/>
            <person name="Mccarthy M."/>
            <person name="Mcdonough S."/>
            <person name="Mcghee T."/>
            <person name="Meldrim J."/>
            <person name="Meneus L."/>
            <person name="Mesirov J."/>
            <person name="Mihalev A."/>
            <person name="Mihova T."/>
            <person name="Mikkelsen T."/>
            <person name="Mlenga V."/>
            <person name="Moru K."/>
            <person name="Mozes J."/>
            <person name="Mulrain L."/>
            <person name="Munson G."/>
            <person name="Naylor J."/>
            <person name="Newes C."/>
            <person name="Nguyen C."/>
            <person name="Nguyen N."/>
            <person name="Nguyen T."/>
            <person name="Nicol R."/>
            <person name="Nielsen C."/>
            <person name="Nizzari M."/>
            <person name="Norbu C."/>
            <person name="Norbu N."/>
            <person name="O'donnell P."/>
            <person name="Okoawo O."/>
            <person name="O'leary S."/>
            <person name="Omotosho B."/>
            <person name="O'neill K."/>
            <person name="Osman S."/>
            <person name="Parker S."/>
            <person name="Perrin D."/>
            <person name="Phunkhang P."/>
            <person name="Piqani B."/>
            <person name="Purcell S."/>
            <person name="Rachupka T."/>
            <person name="Ramasamy U."/>
            <person name="Rameau R."/>
            <person name="Ray V."/>
            <person name="Raymond C."/>
            <person name="Retta R."/>
            <person name="Richardson S."/>
            <person name="Rise C."/>
            <person name="Rodriguez J."/>
            <person name="Rogers J."/>
            <person name="Rogov P."/>
            <person name="Rutman M."/>
            <person name="Schupbach R."/>
            <person name="Seaman C."/>
            <person name="Settipalli S."/>
            <person name="Sharpe T."/>
            <person name="Sheridan J."/>
            <person name="Sherpa N."/>
            <person name="Shi J."/>
            <person name="Smirnov S."/>
            <person name="Smith C."/>
            <person name="Sougnez C."/>
            <person name="Spencer B."/>
            <person name="Stalker J."/>
            <person name="Stange-thomann N."/>
            <person name="Stavropoulos S."/>
            <person name="Stetson K."/>
            <person name="Stone C."/>
            <person name="Stone S."/>
            <person name="Stubbs M."/>
            <person name="Talamas J."/>
            <person name="Tchuinga P."/>
            <person name="Tenzing P."/>
            <person name="Tesfaye S."/>
            <person name="Theodore J."/>
            <person name="Thoulutsang Y."/>
            <person name="Topham K."/>
            <person name="Towey S."/>
            <person name="Tsamla T."/>
            <person name="Tsomo N."/>
            <person name="Vallee D."/>
            <person name="Vassiliev H."/>
            <person name="Venkataraman V."/>
            <person name="Vinson J."/>
            <person name="Vo A."/>
            <person name="Wade C."/>
            <person name="Wang S."/>
            <person name="Wangchuk T."/>
            <person name="Wangdi T."/>
            <person name="Whittaker C."/>
            <person name="Wilkinson J."/>
            <person name="Wu Y."/>
            <person name="Wyman D."/>
            <person name="Yadav S."/>
            <person name="Yang S."/>
            <person name="Yang X."/>
            <person name="Yeager S."/>
            <person name="Yee E."/>
            <person name="Young G."/>
            <person name="Zainoun J."/>
            <person name="Zembeck L."/>
            <person name="Zimmer A."/>
            <person name="Zody M."/>
            <person name="Lander E."/>
        </authorList>
    </citation>
    <scope>NUCLEOTIDE SEQUENCE [LARGE SCALE GENOMIC DNA]</scope>
</reference>
<dbReference type="AlphaFoldDB" id="H2Z847"/>
<feature type="region of interest" description="Disordered" evidence="1">
    <location>
        <begin position="1"/>
        <end position="39"/>
    </location>
</feature>
<sequence length="253" mass="28103">TSPKGTQATFDSRVLDRDRDSKRRDANCDTITGLNTSNQVRPIESQVVASRCEETSRSFNTTSPVSKGNTQDLPETRLSTTSSPVEQIVVEPSFVNFEGQQVYKASTPTGKQENSRVNSNFRNKVTVVHRKTELPTEPIAGTKLKTEEHSEMLLSSPTHKTDSPTSKSYTSTVTLSLKPAAQKPKTPTEQKSELSFYPNQSANPAYHKWVHQWSSGDGGTDVISPIREHVKEFNSKNDKPILPTRNNVGTRTR</sequence>
<feature type="region of interest" description="Disordered" evidence="1">
    <location>
        <begin position="54"/>
        <end position="83"/>
    </location>
</feature>
<dbReference type="Proteomes" id="UP000007875">
    <property type="component" value="Unassembled WGS sequence"/>
</dbReference>
<feature type="region of interest" description="Disordered" evidence="1">
    <location>
        <begin position="153"/>
        <end position="193"/>
    </location>
</feature>
<feature type="compositionally biased region" description="Polar residues" evidence="1">
    <location>
        <begin position="57"/>
        <end position="83"/>
    </location>
</feature>
<evidence type="ECO:0000313" key="2">
    <source>
        <dbReference type="Ensembl" id="ENSCSAVP00000013759.1"/>
    </source>
</evidence>
<dbReference type="InParanoid" id="H2Z847"/>
<accession>H2Z847</accession>
<evidence type="ECO:0000313" key="3">
    <source>
        <dbReference type="Proteomes" id="UP000007875"/>
    </source>
</evidence>
<dbReference type="HOGENOM" id="CLU_1100585_0_0_1"/>
<organism evidence="2 3">
    <name type="scientific">Ciona savignyi</name>
    <name type="common">Pacific transparent sea squirt</name>
    <dbReference type="NCBI Taxonomy" id="51511"/>
    <lineage>
        <taxon>Eukaryota</taxon>
        <taxon>Metazoa</taxon>
        <taxon>Chordata</taxon>
        <taxon>Tunicata</taxon>
        <taxon>Ascidiacea</taxon>
        <taxon>Phlebobranchia</taxon>
        <taxon>Cionidae</taxon>
        <taxon>Ciona</taxon>
    </lineage>
</organism>
<keyword evidence="3" id="KW-1185">Reference proteome</keyword>
<feature type="compositionally biased region" description="Polar residues" evidence="1">
    <location>
        <begin position="153"/>
        <end position="175"/>
    </location>
</feature>
<feature type="compositionally biased region" description="Polar residues" evidence="1">
    <location>
        <begin position="29"/>
        <end position="39"/>
    </location>
</feature>
<evidence type="ECO:0000256" key="1">
    <source>
        <dbReference type="SAM" id="MobiDB-lite"/>
    </source>
</evidence>
<feature type="compositionally biased region" description="Polar residues" evidence="1">
    <location>
        <begin position="244"/>
        <end position="253"/>
    </location>
</feature>
<dbReference type="OMA" id="NCEAITE"/>
<proteinExistence type="predicted"/>
<reference evidence="2" key="3">
    <citation type="submission" date="2025-09" db="UniProtKB">
        <authorList>
            <consortium name="Ensembl"/>
        </authorList>
    </citation>
    <scope>IDENTIFICATION</scope>
</reference>
<feature type="compositionally biased region" description="Polar residues" evidence="1">
    <location>
        <begin position="1"/>
        <end position="10"/>
    </location>
</feature>
<dbReference type="GeneTree" id="ENSGT00530000068144"/>
<dbReference type="Ensembl" id="ENSCSAVT00000013917.1">
    <property type="protein sequence ID" value="ENSCSAVP00000013759.1"/>
    <property type="gene ID" value="ENSCSAVG00000008072.1"/>
</dbReference>
<feature type="region of interest" description="Disordered" evidence="1">
    <location>
        <begin position="234"/>
        <end position="253"/>
    </location>
</feature>
<reference evidence="2" key="2">
    <citation type="submission" date="2025-08" db="UniProtKB">
        <authorList>
            <consortium name="Ensembl"/>
        </authorList>
    </citation>
    <scope>IDENTIFICATION</scope>
</reference>
<protein>
    <submittedName>
        <fullName evidence="2">Uncharacterized protein</fullName>
    </submittedName>
</protein>
<feature type="compositionally biased region" description="Basic and acidic residues" evidence="1">
    <location>
        <begin position="13"/>
        <end position="27"/>
    </location>
</feature>
<name>H2Z847_CIOSA</name>